<dbReference type="OrthoDB" id="271602at2157"/>
<reference evidence="2" key="1">
    <citation type="submission" date="2016-10" db="EMBL/GenBank/DDBJ databases">
        <authorList>
            <person name="Varghese N."/>
            <person name="Submissions S."/>
        </authorList>
    </citation>
    <scope>NUCLEOTIDE SEQUENCE [LARGE SCALE GENOMIC DNA]</scope>
    <source>
        <strain evidence="2">IBRC-M 10760</strain>
    </source>
</reference>
<dbReference type="EMBL" id="FNBK01000005">
    <property type="protein sequence ID" value="SDF31214.1"/>
    <property type="molecule type" value="Genomic_DNA"/>
</dbReference>
<evidence type="ECO:0000313" key="1">
    <source>
        <dbReference type="EMBL" id="SDF31214.1"/>
    </source>
</evidence>
<dbReference type="AlphaFoldDB" id="A0A1G7K2I0"/>
<keyword evidence="2" id="KW-1185">Reference proteome</keyword>
<name>A0A1G7K2I0_9EURY</name>
<protein>
    <submittedName>
        <fullName evidence="1">Uncharacterized protein</fullName>
    </submittedName>
</protein>
<sequence>MRRTEYAADAYAAGQGLGPALASALEELAVQRVLLTTPGPFAAHPPLHVRVARLADETARERPTTTA</sequence>
<evidence type="ECO:0000313" key="2">
    <source>
        <dbReference type="Proteomes" id="UP000199076"/>
    </source>
</evidence>
<organism evidence="1 2">
    <name type="scientific">Halorientalis regularis</name>
    <dbReference type="NCBI Taxonomy" id="660518"/>
    <lineage>
        <taxon>Archaea</taxon>
        <taxon>Methanobacteriati</taxon>
        <taxon>Methanobacteriota</taxon>
        <taxon>Stenosarchaea group</taxon>
        <taxon>Halobacteria</taxon>
        <taxon>Halobacteriales</taxon>
        <taxon>Haloarculaceae</taxon>
        <taxon>Halorientalis</taxon>
    </lineage>
</organism>
<accession>A0A1G7K2I0</accession>
<proteinExistence type="predicted"/>
<dbReference type="RefSeq" id="WP_092690429.1">
    <property type="nucleotide sequence ID" value="NZ_FNBK01000005.1"/>
</dbReference>
<dbReference type="Proteomes" id="UP000199076">
    <property type="component" value="Unassembled WGS sequence"/>
</dbReference>
<gene>
    <name evidence="1" type="ORF">SAMN05216218_105143</name>
</gene>